<feature type="transmembrane region" description="Helical" evidence="7">
    <location>
        <begin position="26"/>
        <end position="48"/>
    </location>
</feature>
<evidence type="ECO:0000256" key="6">
    <source>
        <dbReference type="ARBA" id="ARBA00023136"/>
    </source>
</evidence>
<dbReference type="InterPro" id="IPR050360">
    <property type="entry name" value="MFS_Sugar_Transporters"/>
</dbReference>
<evidence type="ECO:0000256" key="4">
    <source>
        <dbReference type="ARBA" id="ARBA00022692"/>
    </source>
</evidence>
<dbReference type="AlphaFoldDB" id="A0A8H7KDH6"/>
<gene>
    <name evidence="9" type="ORF">IM811_016572</name>
</gene>
<comment type="similarity">
    <text evidence="2">Belongs to the major facilitator superfamily. Sugar transporter (TC 2.A.1.1) family.</text>
</comment>
<dbReference type="GO" id="GO:0016020">
    <property type="term" value="C:membrane"/>
    <property type="evidence" value="ECO:0007669"/>
    <property type="project" value="UniProtKB-SubCell"/>
</dbReference>
<reference evidence="9" key="1">
    <citation type="submission" date="2020-10" db="EMBL/GenBank/DDBJ databases">
        <title>High-Quality Genome Resource of Clonostachys rosea strain S41 by Oxford Nanopore Long-Read Sequencing.</title>
        <authorList>
            <person name="Wang H."/>
        </authorList>
    </citation>
    <scope>NUCLEOTIDE SEQUENCE</scope>
    <source>
        <strain evidence="9">S41</strain>
    </source>
</reference>
<dbReference type="PANTHER" id="PTHR48022:SF59">
    <property type="entry name" value="MAJOR FACILITATOR SUPERFAMILY (MFS) PROFILE DOMAIN-CONTAINING PROTEIN"/>
    <property type="match status" value="1"/>
</dbReference>
<feature type="transmembrane region" description="Helical" evidence="7">
    <location>
        <begin position="363"/>
        <end position="384"/>
    </location>
</feature>
<dbReference type="Gene3D" id="1.20.1250.20">
    <property type="entry name" value="MFS general substrate transporter like domains"/>
    <property type="match status" value="1"/>
</dbReference>
<feature type="transmembrane region" description="Helical" evidence="7">
    <location>
        <begin position="166"/>
        <end position="188"/>
    </location>
</feature>
<dbReference type="PANTHER" id="PTHR48022">
    <property type="entry name" value="PLASTIDIC GLUCOSE TRANSPORTER 4"/>
    <property type="match status" value="1"/>
</dbReference>
<keyword evidence="6 7" id="KW-0472">Membrane</keyword>
<feature type="transmembrane region" description="Helical" evidence="7">
    <location>
        <begin position="132"/>
        <end position="154"/>
    </location>
</feature>
<dbReference type="InterPro" id="IPR003663">
    <property type="entry name" value="Sugar/inositol_transpt"/>
</dbReference>
<feature type="transmembrane region" description="Helical" evidence="7">
    <location>
        <begin position="431"/>
        <end position="449"/>
    </location>
</feature>
<dbReference type="PROSITE" id="PS50850">
    <property type="entry name" value="MFS"/>
    <property type="match status" value="1"/>
</dbReference>
<evidence type="ECO:0000313" key="10">
    <source>
        <dbReference type="Proteomes" id="UP000616885"/>
    </source>
</evidence>
<evidence type="ECO:0000256" key="7">
    <source>
        <dbReference type="SAM" id="Phobius"/>
    </source>
</evidence>
<evidence type="ECO:0000313" key="9">
    <source>
        <dbReference type="EMBL" id="KAF9748777.1"/>
    </source>
</evidence>
<sequence length="543" mass="59794">MGFSSMFQKSSVAKYAQGIKETPRHIIFNGPLWFSSFLYALSAIPLTWEQGASAVIPSLPGFQKQFKVSSGADADAISNYLSIIYIGYAIGAALSFFANDSIGRRWAYRAYILLFIIGQIICIFAPNMGTLYGARIITGMGIGSLSVIGPMSIAEISPKEIRGLLTSWYTVCQGIALTTANFCVLGIIKHIPNSKVQYQIPSAAVSGFMFLCILASFFITESPRWLLMVGRREEAVATMAKLRQLPRDHERITGELIDMEASIAAAHGDFGGKPSLWVVAKETFTVGSNLRRLQQVTICYALAQLSGANSVTSYFIPIMKLLGHASDTQYSIFLSSMYAFSKLWFSLIASFFFIDIIGRRRSLFIGIAFQTISHIYIAVFIKYQQQGQTNAASGQAAIAALFVHAFGYAVGLFILPYVFGGELWPDRIRSFGGAVGQTFHWLFIFAIKQSLPSLLHNTNNWGAFLFFAGWCVLGLIYIYLMVPEIAGLSVEEVDKIFEGSWLNAIKVTRAHRAQTRAFDTVDGVEDAGSETGKRSDNIISIKV</sequence>
<dbReference type="PRINTS" id="PR00171">
    <property type="entry name" value="SUGRTRNSPORT"/>
</dbReference>
<dbReference type="PROSITE" id="PS00216">
    <property type="entry name" value="SUGAR_TRANSPORT_1"/>
    <property type="match status" value="1"/>
</dbReference>
<evidence type="ECO:0000256" key="3">
    <source>
        <dbReference type="ARBA" id="ARBA00022448"/>
    </source>
</evidence>
<evidence type="ECO:0000256" key="2">
    <source>
        <dbReference type="ARBA" id="ARBA00010992"/>
    </source>
</evidence>
<evidence type="ECO:0000259" key="8">
    <source>
        <dbReference type="PROSITE" id="PS50850"/>
    </source>
</evidence>
<dbReference type="EMBL" id="JADCTT010000008">
    <property type="protein sequence ID" value="KAF9748777.1"/>
    <property type="molecule type" value="Genomic_DNA"/>
</dbReference>
<keyword evidence="3" id="KW-0813">Transport</keyword>
<proteinExistence type="inferred from homology"/>
<protein>
    <recommendedName>
        <fullName evidence="8">Major facilitator superfamily (MFS) profile domain-containing protein</fullName>
    </recommendedName>
</protein>
<evidence type="ECO:0000256" key="1">
    <source>
        <dbReference type="ARBA" id="ARBA00004141"/>
    </source>
</evidence>
<keyword evidence="4 7" id="KW-0812">Transmembrane</keyword>
<feature type="transmembrane region" description="Helical" evidence="7">
    <location>
        <begin position="298"/>
        <end position="318"/>
    </location>
</feature>
<dbReference type="InterPro" id="IPR005828">
    <property type="entry name" value="MFS_sugar_transport-like"/>
</dbReference>
<keyword evidence="5 7" id="KW-1133">Transmembrane helix</keyword>
<dbReference type="InterPro" id="IPR036259">
    <property type="entry name" value="MFS_trans_sf"/>
</dbReference>
<dbReference type="InterPro" id="IPR020846">
    <property type="entry name" value="MFS_dom"/>
</dbReference>
<evidence type="ECO:0000256" key="5">
    <source>
        <dbReference type="ARBA" id="ARBA00022989"/>
    </source>
</evidence>
<comment type="subcellular location">
    <subcellularLocation>
        <location evidence="1">Membrane</location>
        <topology evidence="1">Multi-pass membrane protein</topology>
    </subcellularLocation>
</comment>
<dbReference type="Proteomes" id="UP000616885">
    <property type="component" value="Unassembled WGS sequence"/>
</dbReference>
<feature type="transmembrane region" description="Helical" evidence="7">
    <location>
        <begin position="77"/>
        <end position="98"/>
    </location>
</feature>
<dbReference type="InterPro" id="IPR005829">
    <property type="entry name" value="Sugar_transporter_CS"/>
</dbReference>
<accession>A0A8H7KDH6</accession>
<feature type="transmembrane region" description="Helical" evidence="7">
    <location>
        <begin position="330"/>
        <end position="354"/>
    </location>
</feature>
<feature type="transmembrane region" description="Helical" evidence="7">
    <location>
        <begin position="396"/>
        <end position="419"/>
    </location>
</feature>
<feature type="transmembrane region" description="Helical" evidence="7">
    <location>
        <begin position="200"/>
        <end position="219"/>
    </location>
</feature>
<dbReference type="Pfam" id="PF00083">
    <property type="entry name" value="Sugar_tr"/>
    <property type="match status" value="1"/>
</dbReference>
<feature type="domain" description="Major facilitator superfamily (MFS) profile" evidence="8">
    <location>
        <begin position="28"/>
        <end position="486"/>
    </location>
</feature>
<comment type="caution">
    <text evidence="9">The sequence shown here is derived from an EMBL/GenBank/DDBJ whole genome shotgun (WGS) entry which is preliminary data.</text>
</comment>
<feature type="transmembrane region" description="Helical" evidence="7">
    <location>
        <begin position="461"/>
        <end position="480"/>
    </location>
</feature>
<feature type="transmembrane region" description="Helical" evidence="7">
    <location>
        <begin position="110"/>
        <end position="126"/>
    </location>
</feature>
<dbReference type="SUPFAM" id="SSF103473">
    <property type="entry name" value="MFS general substrate transporter"/>
    <property type="match status" value="1"/>
</dbReference>
<organism evidence="9 10">
    <name type="scientific">Bionectria ochroleuca</name>
    <name type="common">Gliocladium roseum</name>
    <dbReference type="NCBI Taxonomy" id="29856"/>
    <lineage>
        <taxon>Eukaryota</taxon>
        <taxon>Fungi</taxon>
        <taxon>Dikarya</taxon>
        <taxon>Ascomycota</taxon>
        <taxon>Pezizomycotina</taxon>
        <taxon>Sordariomycetes</taxon>
        <taxon>Hypocreomycetidae</taxon>
        <taxon>Hypocreales</taxon>
        <taxon>Bionectriaceae</taxon>
        <taxon>Clonostachys</taxon>
    </lineage>
</organism>
<dbReference type="GO" id="GO:0005351">
    <property type="term" value="F:carbohydrate:proton symporter activity"/>
    <property type="evidence" value="ECO:0007669"/>
    <property type="project" value="TreeGrafter"/>
</dbReference>
<name>A0A8H7KDH6_BIOOC</name>